<sequence length="170" mass="19102">MLRKGHRCSSPPCTDNLGSLRSHTEQQNLLFKLLHLSAVVEAAQHDTLNRIVLSKRSFGSDYSQSVRSKPTQAFQTGHQFSKLRAGNRAPDGLAGADWVGEAEEQVLERHDHRLKPKNERIKGQNTASMNLPQYGSLDRRHASLQRTVPLPKYNKKSRPNKGTLPFANQI</sequence>
<evidence type="ECO:0000313" key="2">
    <source>
        <dbReference type="EMBL" id="KAK2868877.1"/>
    </source>
</evidence>
<evidence type="ECO:0000313" key="3">
    <source>
        <dbReference type="Proteomes" id="UP001187315"/>
    </source>
</evidence>
<organism evidence="2 3">
    <name type="scientific">Tachysurus vachellii</name>
    <name type="common">Darkbarbel catfish</name>
    <name type="synonym">Pelteobagrus vachellii</name>
    <dbReference type="NCBI Taxonomy" id="175792"/>
    <lineage>
        <taxon>Eukaryota</taxon>
        <taxon>Metazoa</taxon>
        <taxon>Chordata</taxon>
        <taxon>Craniata</taxon>
        <taxon>Vertebrata</taxon>
        <taxon>Euteleostomi</taxon>
        <taxon>Actinopterygii</taxon>
        <taxon>Neopterygii</taxon>
        <taxon>Teleostei</taxon>
        <taxon>Ostariophysi</taxon>
        <taxon>Siluriformes</taxon>
        <taxon>Bagridae</taxon>
        <taxon>Tachysurus</taxon>
    </lineage>
</organism>
<dbReference type="AlphaFoldDB" id="A0AA88T8F9"/>
<name>A0AA88T8F9_TACVA</name>
<keyword evidence="3" id="KW-1185">Reference proteome</keyword>
<evidence type="ECO:0000256" key="1">
    <source>
        <dbReference type="SAM" id="MobiDB-lite"/>
    </source>
</evidence>
<dbReference type="EMBL" id="JAVHJS010000001">
    <property type="protein sequence ID" value="KAK2868877.1"/>
    <property type="molecule type" value="Genomic_DNA"/>
</dbReference>
<protein>
    <submittedName>
        <fullName evidence="2">Uncharacterized protein</fullName>
    </submittedName>
</protein>
<reference evidence="2" key="1">
    <citation type="submission" date="2023-08" db="EMBL/GenBank/DDBJ databases">
        <title>Pelteobagrus vachellii genome.</title>
        <authorList>
            <person name="Liu H."/>
        </authorList>
    </citation>
    <scope>NUCLEOTIDE SEQUENCE</scope>
    <source>
        <strain evidence="2">PRFRI_2022a</strain>
        <tissue evidence="2">Muscle</tissue>
    </source>
</reference>
<accession>A0AA88T8F9</accession>
<proteinExistence type="predicted"/>
<comment type="caution">
    <text evidence="2">The sequence shown here is derived from an EMBL/GenBank/DDBJ whole genome shotgun (WGS) entry which is preliminary data.</text>
</comment>
<feature type="region of interest" description="Disordered" evidence="1">
    <location>
        <begin position="151"/>
        <end position="170"/>
    </location>
</feature>
<gene>
    <name evidence="2" type="ORF">Q7C36_000748</name>
</gene>
<dbReference type="Proteomes" id="UP001187315">
    <property type="component" value="Unassembled WGS sequence"/>
</dbReference>